<dbReference type="Proteomes" id="UP000494120">
    <property type="component" value="Unassembled WGS sequence"/>
</dbReference>
<accession>A0A6J5JIC5</accession>
<name>A0A6J5JIC5_9BURK</name>
<evidence type="ECO:0000313" key="3">
    <source>
        <dbReference type="Proteomes" id="UP000494120"/>
    </source>
</evidence>
<reference evidence="1 4" key="1">
    <citation type="submission" date="2020-04" db="EMBL/GenBank/DDBJ databases">
        <authorList>
            <person name="Depoorter E."/>
        </authorList>
    </citation>
    <scope>NUCLEOTIDE SEQUENCE [LARGE SCALE GENOMIC DNA]</scope>
    <source>
        <strain evidence="1 4">BCC0217</strain>
        <strain evidence="2 3">R-17378</strain>
    </source>
</reference>
<dbReference type="EMBL" id="CABVQG010000025">
    <property type="protein sequence ID" value="VWD11007.1"/>
    <property type="molecule type" value="Genomic_DNA"/>
</dbReference>
<evidence type="ECO:0000313" key="1">
    <source>
        <dbReference type="EMBL" id="CAB3971220.1"/>
    </source>
</evidence>
<proteinExistence type="predicted"/>
<dbReference type="Proteomes" id="UP000494301">
    <property type="component" value="Unassembled WGS sequence"/>
</dbReference>
<protein>
    <submittedName>
        <fullName evidence="1">Uncharacterized protein</fullName>
    </submittedName>
</protein>
<keyword evidence="3" id="KW-1185">Reference proteome</keyword>
<sequence>MKFAGRFTRCIDRRLVALPDAAPASYERLHRFR</sequence>
<dbReference type="EMBL" id="CABWIL020000027">
    <property type="protein sequence ID" value="CAB3971220.1"/>
    <property type="molecule type" value="Genomic_DNA"/>
</dbReference>
<evidence type="ECO:0000313" key="4">
    <source>
        <dbReference type="Proteomes" id="UP000494301"/>
    </source>
</evidence>
<dbReference type="AlphaFoldDB" id="A0A6J5JIC5"/>
<evidence type="ECO:0000313" key="2">
    <source>
        <dbReference type="EMBL" id="VWD11007.1"/>
    </source>
</evidence>
<gene>
    <name evidence="2" type="ORF">BLA17378_05911</name>
    <name evidence="1" type="ORF">BLA3211_06348</name>
</gene>
<organism evidence="1 4">
    <name type="scientific">Burkholderia aenigmatica</name>
    <dbReference type="NCBI Taxonomy" id="2015348"/>
    <lineage>
        <taxon>Bacteria</taxon>
        <taxon>Pseudomonadati</taxon>
        <taxon>Pseudomonadota</taxon>
        <taxon>Betaproteobacteria</taxon>
        <taxon>Burkholderiales</taxon>
        <taxon>Burkholderiaceae</taxon>
        <taxon>Burkholderia</taxon>
        <taxon>Burkholderia cepacia complex</taxon>
    </lineage>
</organism>